<protein>
    <submittedName>
        <fullName evidence="1">Uncharacterized protein</fullName>
    </submittedName>
</protein>
<dbReference type="Proteomes" id="UP000254764">
    <property type="component" value="Unassembled WGS sequence"/>
</dbReference>
<dbReference type="AlphaFoldDB" id="A0A376ADW5"/>
<dbReference type="EMBL" id="UEYP01000001">
    <property type="protein sequence ID" value="SSC65860.1"/>
    <property type="molecule type" value="Genomic_DNA"/>
</dbReference>
<name>A0A376ADW5_9HYPH</name>
<organism evidence="1 2">
    <name type="scientific">Ciceribacter selenitireducens ATCC BAA-1503</name>
    <dbReference type="NCBI Taxonomy" id="1336235"/>
    <lineage>
        <taxon>Bacteria</taxon>
        <taxon>Pseudomonadati</taxon>
        <taxon>Pseudomonadota</taxon>
        <taxon>Alphaproteobacteria</taxon>
        <taxon>Hyphomicrobiales</taxon>
        <taxon>Rhizobiaceae</taxon>
        <taxon>Ciceribacter</taxon>
    </lineage>
</organism>
<sequence length="37" mass="3801">MSCPSSAVAGLQGLARIEPFASMGMLTHHGQDSGRLS</sequence>
<evidence type="ECO:0000313" key="1">
    <source>
        <dbReference type="EMBL" id="SSC65860.1"/>
    </source>
</evidence>
<keyword evidence="2" id="KW-1185">Reference proteome</keyword>
<accession>A0A376ADW5</accession>
<gene>
    <name evidence="1" type="ORF">RHIZ70_1568</name>
</gene>
<proteinExistence type="predicted"/>
<evidence type="ECO:0000313" key="2">
    <source>
        <dbReference type="Proteomes" id="UP000254764"/>
    </source>
</evidence>
<reference evidence="2" key="1">
    <citation type="submission" date="2018-07" db="EMBL/GenBank/DDBJ databases">
        <authorList>
            <person name="Peiro R."/>
            <person name="Begona"/>
            <person name="Cbmso G."/>
            <person name="Lopez M."/>
            <person name="Gonzalez S."/>
        </authorList>
    </citation>
    <scope>NUCLEOTIDE SEQUENCE [LARGE SCALE GENOMIC DNA]</scope>
</reference>